<dbReference type="InterPro" id="IPR009051">
    <property type="entry name" value="Helical_ferredxn"/>
</dbReference>
<dbReference type="PROSITE" id="PS51379">
    <property type="entry name" value="4FE4S_FER_2"/>
    <property type="match status" value="1"/>
</dbReference>
<keyword evidence="5" id="KW-0004">4Fe-4S</keyword>
<dbReference type="EC" id="1.3.5.1" evidence="4"/>
<dbReference type="PANTHER" id="PTHR11921:SF29">
    <property type="entry name" value="SUCCINATE DEHYDROGENASE [UBIQUINONE] IRON-SULFUR SUBUNIT, MITOCHONDRIAL"/>
    <property type="match status" value="1"/>
</dbReference>
<comment type="cofactor">
    <cofactor evidence="2">
        <name>[4Fe-4S] cluster</name>
        <dbReference type="ChEBI" id="CHEBI:49883"/>
    </cofactor>
</comment>
<evidence type="ECO:0000256" key="3">
    <source>
        <dbReference type="ARBA" id="ARBA00009433"/>
    </source>
</evidence>
<dbReference type="NCBIfam" id="NF004616">
    <property type="entry name" value="PRK05950.1"/>
    <property type="match status" value="1"/>
</dbReference>
<name>A0A7T0G0N7_9BACT</name>
<evidence type="ECO:0000256" key="9">
    <source>
        <dbReference type="ARBA" id="ARBA00023002"/>
    </source>
</evidence>
<feature type="domain" description="4Fe-4S ferredoxin-type" evidence="15">
    <location>
        <begin position="195"/>
        <end position="223"/>
    </location>
</feature>
<evidence type="ECO:0000256" key="6">
    <source>
        <dbReference type="ARBA" id="ARBA00022532"/>
    </source>
</evidence>
<comment type="cofactor">
    <cofactor evidence="1">
        <name>[3Fe-4S] cluster</name>
        <dbReference type="ChEBI" id="CHEBI:21137"/>
    </cofactor>
</comment>
<keyword evidence="9 16" id="KW-0560">Oxidoreductase</keyword>
<evidence type="ECO:0000259" key="15">
    <source>
        <dbReference type="PROSITE" id="PS51379"/>
    </source>
</evidence>
<dbReference type="GO" id="GO:0051537">
    <property type="term" value="F:2 iron, 2 sulfur cluster binding"/>
    <property type="evidence" value="ECO:0007669"/>
    <property type="project" value="UniProtKB-KW"/>
</dbReference>
<sequence>MTTFRIKRFNPDKQADPYWEEIDYDIPDGATLLDCLNDIKWTKDGTLSYRMSCRSAICGSCGMKANGHALLACQRQAEHLLKEGSDTITIEPMGNMPVVKDLVVDMEPFWDKVNQVKPYLEEEGDRPEKERRQSPAEFKLIDDASTCIMCGCCYSDCNTLEVDKNFLGPAALAKAQRFVQDSRDQKTNERIKELSEPGGIWDCTHCAECVERCPKPARPMDRIKEMMGVALEEGVTNNTGARHALSFVKSIKHSGRLNENTLPVESMGYFNIKGLMELVPVGLRMLLKGKIPPIIHKNIDDVEDVRRIFRELGE</sequence>
<dbReference type="InterPro" id="IPR012675">
    <property type="entry name" value="Beta-grasp_dom_sf"/>
</dbReference>
<dbReference type="InterPro" id="IPR036010">
    <property type="entry name" value="2Fe-2S_ferredoxin-like_sf"/>
</dbReference>
<dbReference type="SUPFAM" id="SSF46548">
    <property type="entry name" value="alpha-helical ferredoxin"/>
    <property type="match status" value="1"/>
</dbReference>
<dbReference type="PROSITE" id="PS00197">
    <property type="entry name" value="2FE2S_FER_1"/>
    <property type="match status" value="1"/>
</dbReference>
<dbReference type="EMBL" id="CP048685">
    <property type="protein sequence ID" value="QPJ62705.1"/>
    <property type="molecule type" value="Genomic_DNA"/>
</dbReference>
<accession>A0A7T0G0N7</accession>
<dbReference type="GO" id="GO:0022904">
    <property type="term" value="P:respiratory electron transport chain"/>
    <property type="evidence" value="ECO:0007669"/>
    <property type="project" value="TreeGrafter"/>
</dbReference>
<dbReference type="AlphaFoldDB" id="A0A7T0G0N7"/>
<keyword evidence="12" id="KW-0003">3Fe-4S</keyword>
<dbReference type="GO" id="GO:0006099">
    <property type="term" value="P:tricarboxylic acid cycle"/>
    <property type="evidence" value="ECO:0007669"/>
    <property type="project" value="UniProtKB-KW"/>
</dbReference>
<keyword evidence="7" id="KW-0001">2Fe-2S</keyword>
<keyword evidence="11" id="KW-0411">Iron-sulfur</keyword>
<gene>
    <name evidence="16" type="primary">sdhB</name>
    <name evidence="16" type="ORF">G3M70_12790</name>
</gene>
<dbReference type="GO" id="GO:0051538">
    <property type="term" value="F:3 iron, 4 sulfur cluster binding"/>
    <property type="evidence" value="ECO:0007669"/>
    <property type="project" value="UniProtKB-KW"/>
</dbReference>
<dbReference type="SUPFAM" id="SSF54292">
    <property type="entry name" value="2Fe-2S ferredoxin-like"/>
    <property type="match status" value="1"/>
</dbReference>
<dbReference type="InterPro" id="IPR017900">
    <property type="entry name" value="4Fe4S_Fe_S_CS"/>
</dbReference>
<evidence type="ECO:0000313" key="17">
    <source>
        <dbReference type="Proteomes" id="UP000594688"/>
    </source>
</evidence>
<dbReference type="InterPro" id="IPR025192">
    <property type="entry name" value="Succ_DH/fum_Rdtase_N"/>
</dbReference>
<evidence type="ECO:0000313" key="16">
    <source>
        <dbReference type="EMBL" id="QPJ62705.1"/>
    </source>
</evidence>
<evidence type="ECO:0000256" key="4">
    <source>
        <dbReference type="ARBA" id="ARBA00012792"/>
    </source>
</evidence>
<reference evidence="16 17" key="1">
    <citation type="submission" date="2020-02" db="EMBL/GenBank/DDBJ databases">
        <title>Genomic and physiological characterization of two novel Nitrospinaceae genera.</title>
        <authorList>
            <person name="Mueller A.J."/>
            <person name="Jung M.-Y."/>
            <person name="Strachan C.R."/>
            <person name="Herbold C.W."/>
            <person name="Kirkegaard R.H."/>
            <person name="Daims H."/>
        </authorList>
    </citation>
    <scope>NUCLEOTIDE SEQUENCE [LARGE SCALE GENOMIC DNA]</scope>
    <source>
        <strain evidence="16">EB</strain>
    </source>
</reference>
<dbReference type="Gene3D" id="1.10.1060.10">
    <property type="entry name" value="Alpha-helical ferredoxin"/>
    <property type="match status" value="1"/>
</dbReference>
<dbReference type="InterPro" id="IPR006058">
    <property type="entry name" value="2Fe2S_fd_BS"/>
</dbReference>
<dbReference type="InterPro" id="IPR050573">
    <property type="entry name" value="SDH/FRD_Iron-Sulfur"/>
</dbReference>
<evidence type="ECO:0000256" key="2">
    <source>
        <dbReference type="ARBA" id="ARBA00001966"/>
    </source>
</evidence>
<evidence type="ECO:0000256" key="11">
    <source>
        <dbReference type="ARBA" id="ARBA00023014"/>
    </source>
</evidence>
<evidence type="ECO:0000256" key="1">
    <source>
        <dbReference type="ARBA" id="ARBA00001927"/>
    </source>
</evidence>
<evidence type="ECO:0000256" key="13">
    <source>
        <dbReference type="ARBA" id="ARBA00034078"/>
    </source>
</evidence>
<evidence type="ECO:0000256" key="10">
    <source>
        <dbReference type="ARBA" id="ARBA00023004"/>
    </source>
</evidence>
<dbReference type="Gene3D" id="3.10.20.30">
    <property type="match status" value="1"/>
</dbReference>
<evidence type="ECO:0000256" key="5">
    <source>
        <dbReference type="ARBA" id="ARBA00022485"/>
    </source>
</evidence>
<dbReference type="GO" id="GO:0008177">
    <property type="term" value="F:succinate dehydrogenase (quinone) activity"/>
    <property type="evidence" value="ECO:0007669"/>
    <property type="project" value="UniProtKB-EC"/>
</dbReference>
<dbReference type="FunFam" id="1.10.1060.10:FF:000003">
    <property type="entry name" value="Succinate dehydrogenase iron-sulfur subunit"/>
    <property type="match status" value="1"/>
</dbReference>
<keyword evidence="6" id="KW-0816">Tricarboxylic acid cycle</keyword>
<dbReference type="InterPro" id="IPR017896">
    <property type="entry name" value="4Fe4S_Fe-S-bd"/>
</dbReference>
<comment type="subunit">
    <text evidence="14">Part of an enzyme complex containing three subunits: a flavoprotein (frdA), an iron-sulfur protein (frdB), and diheme cytochrome b (frdC).</text>
</comment>
<evidence type="ECO:0000256" key="8">
    <source>
        <dbReference type="ARBA" id="ARBA00022723"/>
    </source>
</evidence>
<keyword evidence="8" id="KW-0479">Metal-binding</keyword>
<protein>
    <recommendedName>
        <fullName evidence="4">succinate dehydrogenase</fullName>
        <ecNumber evidence="4">1.3.5.1</ecNumber>
    </recommendedName>
</protein>
<evidence type="ECO:0000256" key="7">
    <source>
        <dbReference type="ARBA" id="ARBA00022714"/>
    </source>
</evidence>
<proteinExistence type="inferred from homology"/>
<dbReference type="KEGG" id="nli:G3M70_12790"/>
<dbReference type="GO" id="GO:0051539">
    <property type="term" value="F:4 iron, 4 sulfur cluster binding"/>
    <property type="evidence" value="ECO:0007669"/>
    <property type="project" value="UniProtKB-KW"/>
</dbReference>
<comment type="cofactor">
    <cofactor evidence="13">
        <name>[2Fe-2S] cluster</name>
        <dbReference type="ChEBI" id="CHEBI:190135"/>
    </cofactor>
</comment>
<comment type="similarity">
    <text evidence="3">Belongs to the succinate dehydrogenase/fumarate reductase iron-sulfur protein family.</text>
</comment>
<dbReference type="InterPro" id="IPR004489">
    <property type="entry name" value="Succ_DH/fum_Rdtase_Fe-S"/>
</dbReference>
<dbReference type="GO" id="GO:0046872">
    <property type="term" value="F:metal ion binding"/>
    <property type="evidence" value="ECO:0007669"/>
    <property type="project" value="UniProtKB-KW"/>
</dbReference>
<dbReference type="Pfam" id="PF13183">
    <property type="entry name" value="Fer4_8"/>
    <property type="match status" value="1"/>
</dbReference>
<evidence type="ECO:0000256" key="14">
    <source>
        <dbReference type="ARBA" id="ARBA00066269"/>
    </source>
</evidence>
<dbReference type="NCBIfam" id="TIGR00384">
    <property type="entry name" value="dhsB"/>
    <property type="match status" value="1"/>
</dbReference>
<dbReference type="PROSITE" id="PS00198">
    <property type="entry name" value="4FE4S_FER_1"/>
    <property type="match status" value="1"/>
</dbReference>
<dbReference type="Pfam" id="PF13085">
    <property type="entry name" value="Fer2_3"/>
    <property type="match status" value="1"/>
</dbReference>
<dbReference type="Proteomes" id="UP000594688">
    <property type="component" value="Chromosome"/>
</dbReference>
<dbReference type="GO" id="GO:0009055">
    <property type="term" value="F:electron transfer activity"/>
    <property type="evidence" value="ECO:0007669"/>
    <property type="project" value="InterPro"/>
</dbReference>
<organism evidence="16 17">
    <name type="scientific">Candidatus Nitronauta litoralis</name>
    <dbReference type="NCBI Taxonomy" id="2705533"/>
    <lineage>
        <taxon>Bacteria</taxon>
        <taxon>Pseudomonadati</taxon>
        <taxon>Nitrospinota/Tectimicrobiota group</taxon>
        <taxon>Nitrospinota</taxon>
        <taxon>Nitrospinia</taxon>
        <taxon>Nitrospinales</taxon>
        <taxon>Nitrospinaceae</taxon>
        <taxon>Candidatus Nitronauta</taxon>
    </lineage>
</organism>
<dbReference type="PANTHER" id="PTHR11921">
    <property type="entry name" value="SUCCINATE DEHYDROGENASE IRON-SULFUR PROTEIN"/>
    <property type="match status" value="1"/>
</dbReference>
<evidence type="ECO:0000256" key="12">
    <source>
        <dbReference type="ARBA" id="ARBA00023291"/>
    </source>
</evidence>
<keyword evidence="10" id="KW-0408">Iron</keyword>